<name>A0A3Z7QFJ2_SALET</name>
<proteinExistence type="predicted"/>
<evidence type="ECO:0000259" key="2">
    <source>
        <dbReference type="Pfam" id="PF13392"/>
    </source>
</evidence>
<dbReference type="GO" id="GO:0004519">
    <property type="term" value="F:endonuclease activity"/>
    <property type="evidence" value="ECO:0007669"/>
    <property type="project" value="UniProtKB-KW"/>
</dbReference>
<feature type="compositionally biased region" description="Low complexity" evidence="1">
    <location>
        <begin position="172"/>
        <end position="184"/>
    </location>
</feature>
<keyword evidence="4" id="KW-0540">Nuclease</keyword>
<dbReference type="RefSeq" id="WP_023235266.1">
    <property type="nucleotide sequence ID" value="NZ_BAABRJ010000002.1"/>
</dbReference>
<dbReference type="EMBL" id="DAAOEH010000001">
    <property type="protein sequence ID" value="HAD2683373.1"/>
    <property type="molecule type" value="Genomic_DNA"/>
</dbReference>
<keyword evidence="4" id="KW-0255">Endonuclease</keyword>
<evidence type="ECO:0000313" key="5">
    <source>
        <dbReference type="EMBL" id="HAD2683373.1"/>
    </source>
</evidence>
<reference evidence="4" key="1">
    <citation type="journal article" date="2018" name="Genome Biol.">
        <title>SKESA: strategic k-mer extension for scrupulous assemblies.</title>
        <authorList>
            <person name="Souvorov A."/>
            <person name="Agarwala R."/>
            <person name="Lipman D.J."/>
        </authorList>
    </citation>
    <scope>NUCLEOTIDE SEQUENCE</scope>
    <source>
        <strain evidence="4">Salmonella enterica subsp. enterica</strain>
    </source>
</reference>
<protein>
    <submittedName>
        <fullName evidence="4">HNH endonuclease</fullName>
    </submittedName>
</protein>
<accession>A0A3Z7QFJ2</accession>
<dbReference type="Gene3D" id="3.90.75.20">
    <property type="match status" value="1"/>
</dbReference>
<sequence length="208" mass="24126">MSKNDISYEYLINNIHYDKETGIFKKIIKSNNGDIIGFKPTGCTHSMGYIRIYINKKWYLAHRLAWLYVTGKWPVNVIDHINRNKADNRFINLRDVSSRENNSNTSRNKGTEIGTERYAYGWRAYIGVNGKLHHLGSYATCDGAKYAYALAEYQVEIYGYLRPTPIDCRKLNYGNRGNRNGNPKSNRRKHPSVNENKYMNAMLRSGKK</sequence>
<keyword evidence="4" id="KW-0378">Hydrolase</keyword>
<evidence type="ECO:0000256" key="1">
    <source>
        <dbReference type="SAM" id="MobiDB-lite"/>
    </source>
</evidence>
<dbReference type="EMBL" id="DAAOCX010000001">
    <property type="protein sequence ID" value="HAD2547875.1"/>
    <property type="molecule type" value="Genomic_DNA"/>
</dbReference>
<comment type="caution">
    <text evidence="4">The sequence shown here is derived from an EMBL/GenBank/DDBJ whole genome shotgun (WGS) entry which is preliminary data.</text>
</comment>
<gene>
    <name evidence="3" type="ORF">G1H51_02400</name>
    <name evidence="5" type="ORF">G1H77_02400</name>
    <name evidence="4" type="ORF">G1I19_02400</name>
</gene>
<dbReference type="InterPro" id="IPR044925">
    <property type="entry name" value="His-Me_finger_sf"/>
</dbReference>
<feature type="domain" description="HNH nuclease" evidence="2">
    <location>
        <begin position="59"/>
        <end position="102"/>
    </location>
</feature>
<reference evidence="4" key="2">
    <citation type="submission" date="2019-01" db="EMBL/GenBank/DDBJ databases">
        <authorList>
            <consortium name="NCBI Pathogen Detection Project"/>
        </authorList>
    </citation>
    <scope>NUCLEOTIDE SEQUENCE</scope>
    <source>
        <strain evidence="4">Salmonella enterica subsp. enterica</strain>
    </source>
</reference>
<dbReference type="AlphaFoldDB" id="A0A3Z7QFJ2"/>
<organism evidence="4">
    <name type="scientific">Salmonella enterica I</name>
    <dbReference type="NCBI Taxonomy" id="59201"/>
    <lineage>
        <taxon>Bacteria</taxon>
        <taxon>Pseudomonadati</taxon>
        <taxon>Pseudomonadota</taxon>
        <taxon>Gammaproteobacteria</taxon>
        <taxon>Enterobacterales</taxon>
        <taxon>Enterobacteriaceae</taxon>
        <taxon>Salmonella</taxon>
    </lineage>
</organism>
<evidence type="ECO:0000313" key="4">
    <source>
        <dbReference type="EMBL" id="HAD2649965.1"/>
    </source>
</evidence>
<feature type="region of interest" description="Disordered" evidence="1">
    <location>
        <begin position="172"/>
        <end position="193"/>
    </location>
</feature>
<dbReference type="InterPro" id="IPR003615">
    <property type="entry name" value="HNH_nuc"/>
</dbReference>
<dbReference type="Pfam" id="PF13392">
    <property type="entry name" value="HNH_3"/>
    <property type="match status" value="1"/>
</dbReference>
<dbReference type="SUPFAM" id="SSF54060">
    <property type="entry name" value="His-Me finger endonucleases"/>
    <property type="match status" value="1"/>
</dbReference>
<evidence type="ECO:0000313" key="3">
    <source>
        <dbReference type="EMBL" id="HAD2547875.1"/>
    </source>
</evidence>
<dbReference type="EMBL" id="DAAOEA010000001">
    <property type="protein sequence ID" value="HAD2649965.1"/>
    <property type="molecule type" value="Genomic_DNA"/>
</dbReference>